<accession>A0A1J4JNM4</accession>
<dbReference type="CDD" id="cd03572">
    <property type="entry name" value="ENTH_like_Tepsin"/>
    <property type="match status" value="1"/>
</dbReference>
<organism evidence="6 7">
    <name type="scientific">Tritrichomonas foetus</name>
    <dbReference type="NCBI Taxonomy" id="1144522"/>
    <lineage>
        <taxon>Eukaryota</taxon>
        <taxon>Metamonada</taxon>
        <taxon>Parabasalia</taxon>
        <taxon>Tritrichomonadida</taxon>
        <taxon>Tritrichomonadidae</taxon>
        <taxon>Tritrichomonas</taxon>
    </lineage>
</organism>
<protein>
    <submittedName>
        <fullName evidence="6">Epsin N-terminal-likey (ENTH) domain containing protein</fullName>
    </submittedName>
</protein>
<dbReference type="VEuPathDB" id="TrichDB:TRFO_32601"/>
<evidence type="ECO:0000256" key="5">
    <source>
        <dbReference type="SAM" id="MobiDB-lite"/>
    </source>
</evidence>
<feature type="region of interest" description="Disordered" evidence="5">
    <location>
        <begin position="389"/>
        <end position="423"/>
    </location>
</feature>
<feature type="compositionally biased region" description="Low complexity" evidence="5">
    <location>
        <begin position="403"/>
        <end position="413"/>
    </location>
</feature>
<name>A0A1J4JNM4_9EUKA</name>
<gene>
    <name evidence="6" type="ORF">TRFO_32601</name>
</gene>
<proteinExistence type="predicted"/>
<keyword evidence="7" id="KW-1185">Reference proteome</keyword>
<evidence type="ECO:0000313" key="7">
    <source>
        <dbReference type="Proteomes" id="UP000179807"/>
    </source>
</evidence>
<dbReference type="InterPro" id="IPR008942">
    <property type="entry name" value="ENTH_VHS"/>
</dbReference>
<evidence type="ECO:0000256" key="4">
    <source>
        <dbReference type="ARBA" id="ARBA00023329"/>
    </source>
</evidence>
<dbReference type="InterPro" id="IPR039273">
    <property type="entry name" value="TEPSIN"/>
</dbReference>
<dbReference type="OrthoDB" id="118154at2759"/>
<evidence type="ECO:0000256" key="2">
    <source>
        <dbReference type="ARBA" id="ARBA00004555"/>
    </source>
</evidence>
<evidence type="ECO:0000256" key="1">
    <source>
        <dbReference type="ARBA" id="ARBA00004541"/>
    </source>
</evidence>
<dbReference type="EMBL" id="MLAK01000944">
    <property type="protein sequence ID" value="OHT00683.1"/>
    <property type="molecule type" value="Genomic_DNA"/>
</dbReference>
<dbReference type="Gene3D" id="1.25.40.90">
    <property type="match status" value="1"/>
</dbReference>
<evidence type="ECO:0000256" key="3">
    <source>
        <dbReference type="ARBA" id="ARBA00023034"/>
    </source>
</evidence>
<dbReference type="Proteomes" id="UP000179807">
    <property type="component" value="Unassembled WGS sequence"/>
</dbReference>
<comment type="caution">
    <text evidence="6">The sequence shown here is derived from an EMBL/GenBank/DDBJ whole genome shotgun (WGS) entry which is preliminary data.</text>
</comment>
<dbReference type="PANTHER" id="PTHR21514:SF0">
    <property type="entry name" value="AP-4 COMPLEX ACCESSORY SUBUNIT TEPSIN"/>
    <property type="match status" value="1"/>
</dbReference>
<dbReference type="RefSeq" id="XP_068353819.1">
    <property type="nucleotide sequence ID" value="XM_068508588.1"/>
</dbReference>
<sequence length="423" mass="45403">MFTCYRLVDKATTDDDLPPPGITLAEAVQLSRQDPANVKRLISKAVQKLDSQLVMVRLKALRFMLHLAQNGPPACIAEVRLQTASISNCISWRGPPHPTRGFEPYQEMKDAAQSLLDMSFSQQSAPVTNFAVTNAPTNLNQINRVAGVTSFESCGNSEYITQAPSLEPRNLDPNAQNSVGNQIKGFVGKFFNRNQPSAPVQSKFGSASNVSGVVPGTNDYSYPPGAGMYQQSMGGPLGPQQNPTEPPPFIAPVNPLPPKNPLGHIQQDISWAKKKPVDPIPVKAKAATDTPAAKLLKVVGNRALPTNSELTAFKNVVTPESIAELKAGLNNPDWKVKVRAISGLEIYGEKFGIATTADTKDVVAKLKTAPQQSLRTAAIRFHETIENVEPEAPPETPSAFNFGGPEEGAAQAGGEQGFDFANE</sequence>
<keyword evidence="3" id="KW-0333">Golgi apparatus</keyword>
<keyword evidence="4" id="KW-0968">Cytoplasmic vesicle</keyword>
<dbReference type="SUPFAM" id="SSF48464">
    <property type="entry name" value="ENTH/VHS domain"/>
    <property type="match status" value="1"/>
</dbReference>
<reference evidence="6" key="1">
    <citation type="submission" date="2016-10" db="EMBL/GenBank/DDBJ databases">
        <authorList>
            <person name="Benchimol M."/>
            <person name="Almeida L.G."/>
            <person name="Vasconcelos A.T."/>
            <person name="Perreira-Neves A."/>
            <person name="Rosa I.A."/>
            <person name="Tasca T."/>
            <person name="Bogo M.R."/>
            <person name="de Souza W."/>
        </authorList>
    </citation>
    <scope>NUCLEOTIDE SEQUENCE [LARGE SCALE GENOMIC DNA]</scope>
    <source>
        <strain evidence="6">K</strain>
    </source>
</reference>
<dbReference type="InterPro" id="IPR035802">
    <property type="entry name" value="ENTH/VHS_tepsin"/>
</dbReference>
<dbReference type="GO" id="GO:0032588">
    <property type="term" value="C:trans-Golgi network membrane"/>
    <property type="evidence" value="ECO:0007669"/>
    <property type="project" value="TreeGrafter"/>
</dbReference>
<comment type="subcellular location">
    <subcellularLocation>
        <location evidence="1">Cytoplasmic vesicle</location>
    </subcellularLocation>
    <subcellularLocation>
        <location evidence="2">Golgi apparatus</location>
    </subcellularLocation>
</comment>
<dbReference type="AlphaFoldDB" id="A0A1J4JNM4"/>
<dbReference type="GO" id="GO:0031410">
    <property type="term" value="C:cytoplasmic vesicle"/>
    <property type="evidence" value="ECO:0007669"/>
    <property type="project" value="UniProtKB-SubCell"/>
</dbReference>
<dbReference type="GeneID" id="94843292"/>
<evidence type="ECO:0000313" key="6">
    <source>
        <dbReference type="EMBL" id="OHT00683.1"/>
    </source>
</evidence>
<dbReference type="PANTHER" id="PTHR21514">
    <property type="entry name" value="AP-4 COMPLEX ACCESSORY SUBUNIT TEPSIN"/>
    <property type="match status" value="1"/>
</dbReference>